<evidence type="ECO:0000256" key="1">
    <source>
        <dbReference type="SAM" id="MobiDB-lite"/>
    </source>
</evidence>
<comment type="caution">
    <text evidence="2">The sequence shown here is derived from an EMBL/GenBank/DDBJ whole genome shotgun (WGS) entry which is preliminary data.</text>
</comment>
<feature type="region of interest" description="Disordered" evidence="1">
    <location>
        <begin position="1"/>
        <end position="52"/>
    </location>
</feature>
<feature type="region of interest" description="Disordered" evidence="1">
    <location>
        <begin position="151"/>
        <end position="181"/>
    </location>
</feature>
<dbReference type="AlphaFoldDB" id="A0AAD7DSK2"/>
<sequence length="208" mass="23384">MGKIESVPPMQEKDADNKVGTRERAVCPTPPVSAPPQYEEEKKTQSRATINVDPHLYEARAVSLSQVRKDGKDDMLRCDPQLLPVPAPAARLVHLHRDATTPSKYDEHKQDHMDAVLHRDVLLRPSALMASRSTPHSAPRLDVRSAATTALHLRPPPTNERSARAAHTSTAHPPRRPDNPANVTHIQILPQRVCRLAKHEPEHHRERW</sequence>
<gene>
    <name evidence="2" type="ORF">B0H16DRAFT_1903460</name>
</gene>
<protein>
    <submittedName>
        <fullName evidence="2">Uncharacterized protein</fullName>
    </submittedName>
</protein>
<evidence type="ECO:0000313" key="3">
    <source>
        <dbReference type="Proteomes" id="UP001215598"/>
    </source>
</evidence>
<feature type="compositionally biased region" description="Basic and acidic residues" evidence="1">
    <location>
        <begin position="11"/>
        <end position="25"/>
    </location>
</feature>
<organism evidence="2 3">
    <name type="scientific">Mycena metata</name>
    <dbReference type="NCBI Taxonomy" id="1033252"/>
    <lineage>
        <taxon>Eukaryota</taxon>
        <taxon>Fungi</taxon>
        <taxon>Dikarya</taxon>
        <taxon>Basidiomycota</taxon>
        <taxon>Agaricomycotina</taxon>
        <taxon>Agaricomycetes</taxon>
        <taxon>Agaricomycetidae</taxon>
        <taxon>Agaricales</taxon>
        <taxon>Marasmiineae</taxon>
        <taxon>Mycenaceae</taxon>
        <taxon>Mycena</taxon>
    </lineage>
</organism>
<evidence type="ECO:0000313" key="2">
    <source>
        <dbReference type="EMBL" id="KAJ7698160.1"/>
    </source>
</evidence>
<keyword evidence="3" id="KW-1185">Reference proteome</keyword>
<dbReference type="EMBL" id="JARKIB010000597">
    <property type="protein sequence ID" value="KAJ7698160.1"/>
    <property type="molecule type" value="Genomic_DNA"/>
</dbReference>
<dbReference type="Proteomes" id="UP001215598">
    <property type="component" value="Unassembled WGS sequence"/>
</dbReference>
<reference evidence="2" key="1">
    <citation type="submission" date="2023-03" db="EMBL/GenBank/DDBJ databases">
        <title>Massive genome expansion in bonnet fungi (Mycena s.s.) driven by repeated elements and novel gene families across ecological guilds.</title>
        <authorList>
            <consortium name="Lawrence Berkeley National Laboratory"/>
            <person name="Harder C.B."/>
            <person name="Miyauchi S."/>
            <person name="Viragh M."/>
            <person name="Kuo A."/>
            <person name="Thoen E."/>
            <person name="Andreopoulos B."/>
            <person name="Lu D."/>
            <person name="Skrede I."/>
            <person name="Drula E."/>
            <person name="Henrissat B."/>
            <person name="Morin E."/>
            <person name="Kohler A."/>
            <person name="Barry K."/>
            <person name="LaButti K."/>
            <person name="Morin E."/>
            <person name="Salamov A."/>
            <person name="Lipzen A."/>
            <person name="Mereny Z."/>
            <person name="Hegedus B."/>
            <person name="Baldrian P."/>
            <person name="Stursova M."/>
            <person name="Weitz H."/>
            <person name="Taylor A."/>
            <person name="Grigoriev I.V."/>
            <person name="Nagy L.G."/>
            <person name="Martin F."/>
            <person name="Kauserud H."/>
        </authorList>
    </citation>
    <scope>NUCLEOTIDE SEQUENCE</scope>
    <source>
        <strain evidence="2">CBHHK182m</strain>
    </source>
</reference>
<proteinExistence type="predicted"/>
<name>A0AAD7DSK2_9AGAR</name>
<accession>A0AAD7DSK2</accession>